<feature type="transmembrane region" description="Helical" evidence="1">
    <location>
        <begin position="20"/>
        <end position="41"/>
    </location>
</feature>
<evidence type="ECO:0008006" key="4">
    <source>
        <dbReference type="Google" id="ProtNLM"/>
    </source>
</evidence>
<reference evidence="2" key="1">
    <citation type="journal article" date="2019" name="Plant J.">
        <title>Chlorella vulgaris genome assembly and annotation reveals the molecular basis for metabolic acclimation to high light conditions.</title>
        <authorList>
            <person name="Cecchin M."/>
            <person name="Marcolungo L."/>
            <person name="Rossato M."/>
            <person name="Girolomoni L."/>
            <person name="Cosentino E."/>
            <person name="Cuine S."/>
            <person name="Li-Beisson Y."/>
            <person name="Delledonne M."/>
            <person name="Ballottari M."/>
        </authorList>
    </citation>
    <scope>NUCLEOTIDE SEQUENCE</scope>
    <source>
        <strain evidence="2">211/11P</strain>
    </source>
</reference>
<accession>A0A9D4YYI2</accession>
<evidence type="ECO:0000256" key="1">
    <source>
        <dbReference type="SAM" id="Phobius"/>
    </source>
</evidence>
<sequence length="498" mass="55969">MATFRTVRGQEEAKRAATGAVRVALLLMAGGALAVILAAGAKHNKSLRASTNATSSTPCNSTFDPTHYVVRGSCKTYHKVCFDQGHIVSYDSAFSPSNATSLSIPEIKIDDMQYAWGGAEDNGDKYRRAYFHYKPLPFRYAGQLEESPDLQHPVFSDCTPVVMWSMWIHNYGECLSFLASRMWQMATDGMLSNGTLLSIGTPAGERLRGFLPFMLQPFTVHPVLSFAELSSRTAAPRENHRSSHPYGRCWKTAHLCAFHRSDFVAGLFGAGQAIYEHYKTQLREPPPGAVFDTEDEHMLKVIIDHRNGSTRNLLNWQELVHECNSFAGWTLPPNSFIKRVQCRHISLGNDPLINLAAVRPADVLVAVHGSGCNNWFSMKEGSSLIELRPFQFAKNARDWVNRYFPAHAGHIKHKVHWYGLDIEDPALSQPSQFEQDHMGADLKIYARDRHTTLPFSALRRMLEHVAASGRSRDEYLKLRQAQQYYFELLPGGELKPVT</sequence>
<keyword evidence="1" id="KW-0472">Membrane</keyword>
<dbReference type="PANTHER" id="PTHR20961:SF124">
    <property type="entry name" value="GLYCOSYLTRANSFERASE"/>
    <property type="match status" value="1"/>
</dbReference>
<dbReference type="EMBL" id="SIDB01000005">
    <property type="protein sequence ID" value="KAI3432327.1"/>
    <property type="molecule type" value="Genomic_DNA"/>
</dbReference>
<dbReference type="PANTHER" id="PTHR20961">
    <property type="entry name" value="GLYCOSYLTRANSFERASE"/>
    <property type="match status" value="1"/>
</dbReference>
<keyword evidence="1" id="KW-1133">Transmembrane helix</keyword>
<name>A0A9D4YYI2_CHLVU</name>
<dbReference type="Proteomes" id="UP001055712">
    <property type="component" value="Unassembled WGS sequence"/>
</dbReference>
<proteinExistence type="predicted"/>
<evidence type="ECO:0000313" key="3">
    <source>
        <dbReference type="Proteomes" id="UP001055712"/>
    </source>
</evidence>
<dbReference type="AlphaFoldDB" id="A0A9D4YYI2"/>
<protein>
    <recommendedName>
        <fullName evidence="4">Glycosyltransferase</fullName>
    </recommendedName>
</protein>
<evidence type="ECO:0000313" key="2">
    <source>
        <dbReference type="EMBL" id="KAI3432327.1"/>
    </source>
</evidence>
<organism evidence="2 3">
    <name type="scientific">Chlorella vulgaris</name>
    <name type="common">Green alga</name>
    <dbReference type="NCBI Taxonomy" id="3077"/>
    <lineage>
        <taxon>Eukaryota</taxon>
        <taxon>Viridiplantae</taxon>
        <taxon>Chlorophyta</taxon>
        <taxon>core chlorophytes</taxon>
        <taxon>Trebouxiophyceae</taxon>
        <taxon>Chlorellales</taxon>
        <taxon>Chlorellaceae</taxon>
        <taxon>Chlorella clade</taxon>
        <taxon>Chlorella</taxon>
    </lineage>
</organism>
<gene>
    <name evidence="2" type="ORF">D9Q98_003886</name>
</gene>
<keyword evidence="1" id="KW-0812">Transmembrane</keyword>
<dbReference type="InterPro" id="IPR007657">
    <property type="entry name" value="Glycosyltransferase_61"/>
</dbReference>
<dbReference type="OrthoDB" id="529273at2759"/>
<keyword evidence="3" id="KW-1185">Reference proteome</keyword>
<dbReference type="GO" id="GO:0016757">
    <property type="term" value="F:glycosyltransferase activity"/>
    <property type="evidence" value="ECO:0007669"/>
    <property type="project" value="InterPro"/>
</dbReference>
<comment type="caution">
    <text evidence="2">The sequence shown here is derived from an EMBL/GenBank/DDBJ whole genome shotgun (WGS) entry which is preliminary data.</text>
</comment>
<reference evidence="2" key="2">
    <citation type="submission" date="2020-11" db="EMBL/GenBank/DDBJ databases">
        <authorList>
            <person name="Cecchin M."/>
            <person name="Marcolungo L."/>
            <person name="Rossato M."/>
            <person name="Girolomoni L."/>
            <person name="Cosentino E."/>
            <person name="Cuine S."/>
            <person name="Li-Beisson Y."/>
            <person name="Delledonne M."/>
            <person name="Ballottari M."/>
        </authorList>
    </citation>
    <scope>NUCLEOTIDE SEQUENCE</scope>
    <source>
        <strain evidence="2">211/11P</strain>
        <tissue evidence="2">Whole cell</tissue>
    </source>
</reference>